<keyword evidence="7" id="KW-0238">DNA-binding</keyword>
<dbReference type="Pfam" id="PF01751">
    <property type="entry name" value="Toprim"/>
    <property type="match status" value="1"/>
</dbReference>
<dbReference type="InterPro" id="IPR013497">
    <property type="entry name" value="Topo_IA_cen"/>
</dbReference>
<keyword evidence="11" id="KW-1185">Reference proteome</keyword>
<dbReference type="CDD" id="cd00186">
    <property type="entry name" value="TOP1Ac"/>
    <property type="match status" value="1"/>
</dbReference>
<dbReference type="AlphaFoldDB" id="A0A484I9N8"/>
<dbReference type="InterPro" id="IPR013826">
    <property type="entry name" value="Topo_IA_cen_sub3"/>
</dbReference>
<evidence type="ECO:0000256" key="6">
    <source>
        <dbReference type="ARBA" id="ARBA00023029"/>
    </source>
</evidence>
<evidence type="ECO:0000256" key="8">
    <source>
        <dbReference type="ARBA" id="ARBA00023235"/>
    </source>
</evidence>
<evidence type="ECO:0000256" key="5">
    <source>
        <dbReference type="ARBA" id="ARBA00022833"/>
    </source>
</evidence>
<dbReference type="Gene3D" id="2.70.20.10">
    <property type="entry name" value="Topoisomerase I, domain 3"/>
    <property type="match status" value="1"/>
</dbReference>
<dbReference type="InterPro" id="IPR000380">
    <property type="entry name" value="Topo_IA"/>
</dbReference>
<dbReference type="InterPro" id="IPR003602">
    <property type="entry name" value="Topo_IA_DNA-bd_dom"/>
</dbReference>
<dbReference type="InterPro" id="IPR023405">
    <property type="entry name" value="Topo_IA_core_domain"/>
</dbReference>
<keyword evidence="8 10" id="KW-0413">Isomerase</keyword>
<dbReference type="Gene3D" id="1.10.290.10">
    <property type="entry name" value="Topoisomerase I, domain 4"/>
    <property type="match status" value="1"/>
</dbReference>
<dbReference type="EMBL" id="LR216287">
    <property type="protein sequence ID" value="VFJ12947.1"/>
    <property type="molecule type" value="Genomic_DNA"/>
</dbReference>
<protein>
    <recommendedName>
        <fullName evidence="3">DNA topoisomerase</fullName>
        <ecNumber evidence="3">5.6.2.1</ecNumber>
    </recommendedName>
</protein>
<dbReference type="GO" id="GO:0006281">
    <property type="term" value="P:DNA repair"/>
    <property type="evidence" value="ECO:0007669"/>
    <property type="project" value="TreeGrafter"/>
</dbReference>
<dbReference type="InterPro" id="IPR023406">
    <property type="entry name" value="Topo_IA_AS"/>
</dbReference>
<comment type="catalytic activity">
    <reaction evidence="1">
        <text>ATP-independent breakage of single-stranded DNA, followed by passage and rejoining.</text>
        <dbReference type="EC" id="5.6.2.1"/>
    </reaction>
</comment>
<evidence type="ECO:0000313" key="10">
    <source>
        <dbReference type="EMBL" id="VFJ12947.1"/>
    </source>
</evidence>
<evidence type="ECO:0000256" key="7">
    <source>
        <dbReference type="ARBA" id="ARBA00023125"/>
    </source>
</evidence>
<gene>
    <name evidence="10" type="primary">topA</name>
    <name evidence="10" type="ORF">NFRAN_0625</name>
</gene>
<dbReference type="InterPro" id="IPR003601">
    <property type="entry name" value="Topo_IA_2"/>
</dbReference>
<dbReference type="SMART" id="SM00437">
    <property type="entry name" value="TOP1Ac"/>
    <property type="match status" value="1"/>
</dbReference>
<sequence length="789" mass="89465">MSIVGPKSKLSSINTVQVKNLSQSKGVLDNDIFFNVNVDSNQKYIICYALGHLYGLSDTKGSEQEFPILYPSWQALSWSRNQSIKSKSLTYKIKRIIDELSKLSKVATNFIHACDYDQEGEVIGYNILQYACKNKYSVSKRAKFSSLTDEEIRNSFSNLLPPNHNLKDAGLSRHLIDYIYGINLSRALTNSVKRKSNEKNTKKFITLSIGRVQGPTLAFVVEREKEILDHISTPYWNILAVFQKNDRTLKAYYFPQKIESKDLALSIVAECKNQLGKVTDVLTNKTAIKQPYPFNIGDLQKEAYRVFKFSPNYTLSVAEKLYLDALISYPRTSSQKLPPSINYTKIISNISKMAGGLKQDPYVEKTENKNVLCYSVIVSNLLAQKSLIPNEGKQDDPAHPAIYPTGQKSKRVLDESESKLLDLIVRRFFATFGKEAFYQQVSVTIAIKDKYIFKSEEKKIISEGWIEFYRPYFDYSGYVTTDTLSFLKKDDILKIVNIESIEKTTQPPPRFNQSTLLQKMEREKIGTKATRSEIINTLFKRNYIYNFSTANDSKSNRYAPPLKKNTATWSEMKADKKPAIITPSESIQNVRLQNDPIRIKGSSGIRPTEMGIALVESMKKYVPNIVSTSLTRTMEEQLEQIESGKKPSSSVVDQAREQVREAVKSFSDNEDHIAEEISQSLQKDRRMESISNKSRTTVSLGACPVCQKGKLIVKKSTKTRKRFAGCTNYSSSNCTATAPLPSTGALRGLKKICNECKWPIVASTGTNQGKRYRWQFCINPQCPLKKTKK</sequence>
<dbReference type="SMART" id="SM00436">
    <property type="entry name" value="TOP1Bc"/>
    <property type="match status" value="1"/>
</dbReference>
<comment type="similarity">
    <text evidence="2">Belongs to the type IA topoisomerase family.</text>
</comment>
<dbReference type="KEGG" id="nfn:NFRAN_0625"/>
<proteinExistence type="inferred from homology"/>
<keyword evidence="4" id="KW-0479">Metal-binding</keyword>
<keyword evidence="6" id="KW-0799">Topoisomerase</keyword>
<dbReference type="SUPFAM" id="SSF56712">
    <property type="entry name" value="Prokaryotic type I DNA topoisomerase"/>
    <property type="match status" value="1"/>
</dbReference>
<evidence type="ECO:0000259" key="9">
    <source>
        <dbReference type="PROSITE" id="PS52039"/>
    </source>
</evidence>
<evidence type="ECO:0000256" key="3">
    <source>
        <dbReference type="ARBA" id="ARBA00012891"/>
    </source>
</evidence>
<dbReference type="PANTHER" id="PTHR11390">
    <property type="entry name" value="PROKARYOTIC DNA TOPOISOMERASE"/>
    <property type="match status" value="1"/>
</dbReference>
<dbReference type="EC" id="5.6.2.1" evidence="3"/>
<organism evidence="10 11">
    <name type="scientific">Candidatus Nitrosocosmicus franklandianus</name>
    <dbReference type="NCBI Taxonomy" id="1798806"/>
    <lineage>
        <taxon>Archaea</taxon>
        <taxon>Nitrososphaerota</taxon>
        <taxon>Nitrososphaeria</taxon>
        <taxon>Nitrososphaerales</taxon>
        <taxon>Nitrososphaeraceae</taxon>
        <taxon>Candidatus Nitrosocosmicus</taxon>
    </lineage>
</organism>
<evidence type="ECO:0000256" key="4">
    <source>
        <dbReference type="ARBA" id="ARBA00022723"/>
    </source>
</evidence>
<dbReference type="GO" id="GO:0046872">
    <property type="term" value="F:metal ion binding"/>
    <property type="evidence" value="ECO:0007669"/>
    <property type="project" value="UniProtKB-KW"/>
</dbReference>
<evidence type="ECO:0000256" key="1">
    <source>
        <dbReference type="ARBA" id="ARBA00000213"/>
    </source>
</evidence>
<dbReference type="InterPro" id="IPR013824">
    <property type="entry name" value="Topo_IA_cen_sub1"/>
</dbReference>
<feature type="domain" description="Topo IA-type catalytic" evidence="9">
    <location>
        <begin position="163"/>
        <end position="663"/>
    </location>
</feature>
<accession>A0A484I9N8</accession>
<dbReference type="GO" id="GO:0006310">
    <property type="term" value="P:DNA recombination"/>
    <property type="evidence" value="ECO:0007669"/>
    <property type="project" value="TreeGrafter"/>
</dbReference>
<keyword evidence="5" id="KW-0862">Zinc</keyword>
<evidence type="ECO:0000256" key="2">
    <source>
        <dbReference type="ARBA" id="ARBA00009446"/>
    </source>
</evidence>
<dbReference type="InterPro" id="IPR006171">
    <property type="entry name" value="TOPRIM_dom"/>
</dbReference>
<dbReference type="PANTHER" id="PTHR11390:SF26">
    <property type="entry name" value="DNA TOPOISOMERASE 1"/>
    <property type="match status" value="1"/>
</dbReference>
<dbReference type="Pfam" id="PF01131">
    <property type="entry name" value="Topoisom_bac"/>
    <property type="match status" value="1"/>
</dbReference>
<evidence type="ECO:0000313" key="11">
    <source>
        <dbReference type="Proteomes" id="UP000294299"/>
    </source>
</evidence>
<dbReference type="InterPro" id="IPR005739">
    <property type="entry name" value="TopoI_arch"/>
</dbReference>
<reference evidence="10 11" key="1">
    <citation type="submission" date="2019-02" db="EMBL/GenBank/DDBJ databases">
        <authorList>
            <person name="Lehtovirta-Morley E L."/>
        </authorList>
    </citation>
    <scope>NUCLEOTIDE SEQUENCE [LARGE SCALE GENOMIC DNA]</scope>
    <source>
        <strain evidence="10">NFRAN1</strain>
    </source>
</reference>
<dbReference type="PRINTS" id="PR00417">
    <property type="entry name" value="PRTPISMRASEI"/>
</dbReference>
<dbReference type="GO" id="GO:0003677">
    <property type="term" value="F:DNA binding"/>
    <property type="evidence" value="ECO:0007669"/>
    <property type="project" value="UniProtKB-KW"/>
</dbReference>
<dbReference type="GO" id="GO:0006265">
    <property type="term" value="P:DNA topological change"/>
    <property type="evidence" value="ECO:0007669"/>
    <property type="project" value="InterPro"/>
</dbReference>
<dbReference type="PROSITE" id="PS52039">
    <property type="entry name" value="TOPO_IA_2"/>
    <property type="match status" value="1"/>
</dbReference>
<dbReference type="InterPro" id="IPR013825">
    <property type="entry name" value="Topo_IA_cen_sub2"/>
</dbReference>
<dbReference type="GO" id="GO:0003917">
    <property type="term" value="F:DNA topoisomerase type I (single strand cut, ATP-independent) activity"/>
    <property type="evidence" value="ECO:0007669"/>
    <property type="project" value="UniProtKB-EC"/>
</dbReference>
<dbReference type="PROSITE" id="PS00396">
    <property type="entry name" value="TOPO_IA_1"/>
    <property type="match status" value="1"/>
</dbReference>
<dbReference type="Proteomes" id="UP000294299">
    <property type="component" value="Chromosome NFRAN"/>
</dbReference>
<dbReference type="Gene3D" id="1.10.460.10">
    <property type="entry name" value="Topoisomerase I, domain 2"/>
    <property type="match status" value="2"/>
</dbReference>
<dbReference type="NCBIfam" id="TIGR01057">
    <property type="entry name" value="topA_arch"/>
    <property type="match status" value="1"/>
</dbReference>
<dbReference type="Gene3D" id="3.40.50.140">
    <property type="match status" value="1"/>
</dbReference>
<name>A0A484I9N8_9ARCH</name>